<feature type="region of interest" description="Disordered" evidence="1">
    <location>
        <begin position="1"/>
        <end position="20"/>
    </location>
</feature>
<protein>
    <submittedName>
        <fullName evidence="2">Uncharacterized protein</fullName>
    </submittedName>
</protein>
<keyword evidence="3" id="KW-1185">Reference proteome</keyword>
<proteinExistence type="predicted"/>
<dbReference type="RefSeq" id="XP_040757423.1">
    <property type="nucleotide sequence ID" value="XM_040913632.1"/>
</dbReference>
<dbReference type="STRING" id="1314785.A0A165AUD6"/>
<dbReference type="OrthoDB" id="3257429at2759"/>
<dbReference type="Proteomes" id="UP000076871">
    <property type="component" value="Unassembled WGS sequence"/>
</dbReference>
<accession>A0A165AUD6</accession>
<dbReference type="InParanoid" id="A0A165AUD6"/>
<evidence type="ECO:0000256" key="1">
    <source>
        <dbReference type="SAM" id="MobiDB-lite"/>
    </source>
</evidence>
<evidence type="ECO:0000313" key="3">
    <source>
        <dbReference type="Proteomes" id="UP000076871"/>
    </source>
</evidence>
<dbReference type="EMBL" id="KV427734">
    <property type="protein sequence ID" value="KZS99682.1"/>
    <property type="molecule type" value="Genomic_DNA"/>
</dbReference>
<name>A0A165AUD6_9APHY</name>
<feature type="region of interest" description="Disordered" evidence="1">
    <location>
        <begin position="102"/>
        <end position="121"/>
    </location>
</feature>
<evidence type="ECO:0000313" key="2">
    <source>
        <dbReference type="EMBL" id="KZS99682.1"/>
    </source>
</evidence>
<reference evidence="2 3" key="1">
    <citation type="journal article" date="2016" name="Mol. Biol. Evol.">
        <title>Comparative Genomics of Early-Diverging Mushroom-Forming Fungi Provides Insights into the Origins of Lignocellulose Decay Capabilities.</title>
        <authorList>
            <person name="Nagy L.G."/>
            <person name="Riley R."/>
            <person name="Tritt A."/>
            <person name="Adam C."/>
            <person name="Daum C."/>
            <person name="Floudas D."/>
            <person name="Sun H."/>
            <person name="Yadav J.S."/>
            <person name="Pangilinan J."/>
            <person name="Larsson K.H."/>
            <person name="Matsuura K."/>
            <person name="Barry K."/>
            <person name="Labutti K."/>
            <person name="Kuo R."/>
            <person name="Ohm R.A."/>
            <person name="Bhattacharya S.S."/>
            <person name="Shirouzu T."/>
            <person name="Yoshinaga Y."/>
            <person name="Martin F.M."/>
            <person name="Grigoriev I.V."/>
            <person name="Hibbett D.S."/>
        </authorList>
    </citation>
    <scope>NUCLEOTIDE SEQUENCE [LARGE SCALE GENOMIC DNA]</scope>
    <source>
        <strain evidence="2 3">93-53</strain>
    </source>
</reference>
<dbReference type="GeneID" id="63830660"/>
<gene>
    <name evidence="2" type="ORF">LAESUDRAFT_765284</name>
</gene>
<dbReference type="AlphaFoldDB" id="A0A165AUD6"/>
<sequence length="240" mass="24474">MTPSHRDVATRLGCNPVSSPASDMRPSLLSLAAAAACVLPIYAQLITTTDEYGYTVVELITLDPLGLVTTSIESTILAGALTDTATDTDTELTTALTTTARTTAPTTTTTPLTTTTPVAIPTTTTTTPAVVVGAPTSTEAGLTTYYYTTTDAAGATEVILATFTPTFAPTTIPAAPSHTGTILDYSQWLSLIGASSSATVSGGSELSSSSGASPRWSTQRGWMGVGTVTGLLGGMWLLLV</sequence>
<organism evidence="2 3">
    <name type="scientific">Laetiporus sulphureus 93-53</name>
    <dbReference type="NCBI Taxonomy" id="1314785"/>
    <lineage>
        <taxon>Eukaryota</taxon>
        <taxon>Fungi</taxon>
        <taxon>Dikarya</taxon>
        <taxon>Basidiomycota</taxon>
        <taxon>Agaricomycotina</taxon>
        <taxon>Agaricomycetes</taxon>
        <taxon>Polyporales</taxon>
        <taxon>Laetiporus</taxon>
    </lineage>
</organism>